<dbReference type="EMBL" id="CP001712">
    <property type="protein sequence ID" value="EAR15079.1"/>
    <property type="molecule type" value="Genomic_DNA"/>
</dbReference>
<gene>
    <name evidence="1" type="ordered locus">RB2501_12152</name>
</gene>
<keyword evidence="2" id="KW-1185">Reference proteome</keyword>
<dbReference type="Proteomes" id="UP000009049">
    <property type="component" value="Chromosome"/>
</dbReference>
<proteinExistence type="predicted"/>
<dbReference type="STRING" id="313596.RB2501_12152"/>
<accession>A4CN37</accession>
<reference evidence="1 2" key="1">
    <citation type="journal article" date="2009" name="J. Bacteriol.">
        <title>Complete genome sequence of Robiginitalea biformata HTCC2501.</title>
        <authorList>
            <person name="Oh H.M."/>
            <person name="Giovannoni S.J."/>
            <person name="Lee K."/>
            <person name="Ferriera S."/>
            <person name="Johnson J."/>
            <person name="Cho J.C."/>
        </authorList>
    </citation>
    <scope>NUCLEOTIDE SEQUENCE [LARGE SCALE GENOMIC DNA]</scope>
    <source>
        <strain evidence="2">ATCC BAA-864 / HTCC2501 / KCTC 12146</strain>
    </source>
</reference>
<dbReference type="AlphaFoldDB" id="A4CN37"/>
<dbReference type="KEGG" id="rbi:RB2501_12152"/>
<sequence>MVVIGILIALQINTWNQERINSREEQRIFRDLAEELEYNKFLVENGRSKMMEVVYAAKRLLAGINNEDSTYNEESLNQDLDKITWVWVSGRPTTLYDVLSSSGDFKLISSPELRKKLADLKRNQESLIKFEKIQSDYVDFQLRPFLNRHVDRTTIRTILVEAKLITTKHSSVFEPNNPGLAHNREFANLLTDVIFFTTRIEGNYNRIEDDISHIDSLIQAKYPNLNPDSYIPY</sequence>
<organism evidence="1 2">
    <name type="scientific">Robiginitalea biformata (strain ATCC BAA-864 / DSM 15991 / KCTC 12146 / HTCC2501)</name>
    <dbReference type="NCBI Taxonomy" id="313596"/>
    <lineage>
        <taxon>Bacteria</taxon>
        <taxon>Pseudomonadati</taxon>
        <taxon>Bacteroidota</taxon>
        <taxon>Flavobacteriia</taxon>
        <taxon>Flavobacteriales</taxon>
        <taxon>Flavobacteriaceae</taxon>
        <taxon>Robiginitalea</taxon>
    </lineage>
</organism>
<evidence type="ECO:0000313" key="1">
    <source>
        <dbReference type="EMBL" id="EAR15079.1"/>
    </source>
</evidence>
<name>A4CN37_ROBBH</name>
<evidence type="ECO:0000313" key="2">
    <source>
        <dbReference type="Proteomes" id="UP000009049"/>
    </source>
</evidence>
<protein>
    <submittedName>
        <fullName evidence="1">Uncharacterized protein</fullName>
    </submittedName>
</protein>
<dbReference type="HOGENOM" id="CLU_091694_1_0_10"/>